<keyword evidence="1" id="KW-0456">Lyase</keyword>
<gene>
    <name evidence="1" type="primary">phnH</name>
    <name evidence="1" type="ORF">KO353_03165</name>
</gene>
<dbReference type="RefSeq" id="WP_218286316.1">
    <property type="nucleotide sequence ID" value="NZ_CP076448.1"/>
</dbReference>
<dbReference type="KEGG" id="elio:KO353_03165"/>
<dbReference type="AlphaFoldDB" id="A0A975U2W2"/>
<sequence length="196" mass="20492">MTGLAAGFASPVRDAQRAFRSLLEALARPGSIVVPCAPPTPPAPLPPAMAAVALTLLDGDTPLWLDDGGAEARAWLRFHCGCRLVDDPGEASFVFVTAASRTPPHARLRAGSDEYPDRSATLVLAVQALGEGEAFALSGPGIDGTRELRAAGVPARFVADRAENHRLFPRGVDTLLVAGARLVALPRSTSLSPLER</sequence>
<dbReference type="NCBIfam" id="TIGR03292">
    <property type="entry name" value="PhnH_redo"/>
    <property type="match status" value="1"/>
</dbReference>
<dbReference type="GO" id="GO:0016829">
    <property type="term" value="F:lyase activity"/>
    <property type="evidence" value="ECO:0007669"/>
    <property type="project" value="UniProtKB-KW"/>
</dbReference>
<dbReference type="EMBL" id="CP076448">
    <property type="protein sequence ID" value="QXM25260.1"/>
    <property type="molecule type" value="Genomic_DNA"/>
</dbReference>
<dbReference type="PIRSF" id="PIRSF020680">
    <property type="entry name" value="PhnH"/>
    <property type="match status" value="1"/>
</dbReference>
<dbReference type="GO" id="GO:0019634">
    <property type="term" value="P:organic phosphonate metabolic process"/>
    <property type="evidence" value="ECO:0007669"/>
    <property type="project" value="InterPro"/>
</dbReference>
<accession>A0A975U2W2</accession>
<protein>
    <submittedName>
        <fullName evidence="1">Phosphonate C-P lyase system protein PhnH</fullName>
    </submittedName>
</protein>
<proteinExistence type="predicted"/>
<dbReference type="InterPro" id="IPR008772">
    <property type="entry name" value="Phosphonate_metab_PhnH"/>
</dbReference>
<dbReference type="Pfam" id="PF05845">
    <property type="entry name" value="PhnH"/>
    <property type="match status" value="1"/>
</dbReference>
<reference evidence="1" key="1">
    <citation type="submission" date="2021-06" db="EMBL/GenBank/DDBJ databases">
        <title>Elioraea tepida, sp. nov., a moderately thermophilic aerobic anoxygenic phototrophic bacterium isolated from an alkaline siliceous hot spring mat community in Yellowstone National Park, WY, USA.</title>
        <authorList>
            <person name="Saini M.K."/>
            <person name="Yoshida S."/>
            <person name="Sebastian A."/>
            <person name="Hirose S."/>
            <person name="Hara E."/>
            <person name="Tamaki H."/>
            <person name="Soulier N.T."/>
            <person name="Albert I."/>
            <person name="Hanada S."/>
            <person name="Bryant D.A."/>
            <person name="Tank M."/>
        </authorList>
    </citation>
    <scope>NUCLEOTIDE SEQUENCE</scope>
    <source>
        <strain evidence="1">MS-P2</strain>
    </source>
</reference>
<evidence type="ECO:0000313" key="2">
    <source>
        <dbReference type="Proteomes" id="UP000694001"/>
    </source>
</evidence>
<name>A0A975U2W2_9PROT</name>
<organism evidence="1 2">
    <name type="scientific">Elioraea tepida</name>
    <dbReference type="NCBI Taxonomy" id="2843330"/>
    <lineage>
        <taxon>Bacteria</taxon>
        <taxon>Pseudomonadati</taxon>
        <taxon>Pseudomonadota</taxon>
        <taxon>Alphaproteobacteria</taxon>
        <taxon>Acetobacterales</taxon>
        <taxon>Elioraeaceae</taxon>
        <taxon>Elioraea</taxon>
    </lineage>
</organism>
<evidence type="ECO:0000313" key="1">
    <source>
        <dbReference type="EMBL" id="QXM25260.1"/>
    </source>
</evidence>
<dbReference type="Proteomes" id="UP000694001">
    <property type="component" value="Chromosome"/>
</dbReference>
<keyword evidence="2" id="KW-1185">Reference proteome</keyword>